<dbReference type="Gene3D" id="3.30.420.40">
    <property type="match status" value="2"/>
</dbReference>
<dbReference type="GO" id="GO:0016301">
    <property type="term" value="F:kinase activity"/>
    <property type="evidence" value="ECO:0007669"/>
    <property type="project" value="UniProtKB-KW"/>
</dbReference>
<reference evidence="7" key="1">
    <citation type="submission" date="2012-11" db="EMBL/GenBank/DDBJ databases">
        <authorList>
            <person name="Lucero-Rivera Y.E."/>
            <person name="Tovar-Ramirez D."/>
        </authorList>
    </citation>
    <scope>NUCLEOTIDE SEQUENCE [LARGE SCALE GENOMIC DNA]</scope>
    <source>
        <strain evidence="7">Araruama</strain>
    </source>
</reference>
<dbReference type="CDD" id="cd07805">
    <property type="entry name" value="ASKHA_NBD_FGGY_CvXK-like"/>
    <property type="match status" value="1"/>
</dbReference>
<dbReference type="Pfam" id="PF02782">
    <property type="entry name" value="FGGY_C"/>
    <property type="match status" value="1"/>
</dbReference>
<proteinExistence type="inferred from homology"/>
<dbReference type="EMBL" id="ATBP01000002">
    <property type="protein sequence ID" value="ETR74633.1"/>
    <property type="molecule type" value="Genomic_DNA"/>
</dbReference>
<evidence type="ECO:0000259" key="4">
    <source>
        <dbReference type="Pfam" id="PF00370"/>
    </source>
</evidence>
<dbReference type="InterPro" id="IPR018485">
    <property type="entry name" value="FGGY_C"/>
</dbReference>
<evidence type="ECO:0000259" key="5">
    <source>
        <dbReference type="Pfam" id="PF02782"/>
    </source>
</evidence>
<evidence type="ECO:0000256" key="1">
    <source>
        <dbReference type="ARBA" id="ARBA00009156"/>
    </source>
</evidence>
<protein>
    <submittedName>
        <fullName evidence="6">Xylulose kinase</fullName>
    </submittedName>
</protein>
<evidence type="ECO:0000313" key="6">
    <source>
        <dbReference type="EMBL" id="ETR74633.1"/>
    </source>
</evidence>
<comment type="caution">
    <text evidence="6">The sequence shown here is derived from an EMBL/GenBank/DDBJ whole genome shotgun (WGS) entry which is preliminary data.</text>
</comment>
<dbReference type="PANTHER" id="PTHR43095:SF5">
    <property type="entry name" value="XYLULOSE KINASE"/>
    <property type="match status" value="1"/>
</dbReference>
<name>A0A1V1PIR6_9BACT</name>
<dbReference type="Pfam" id="PF00370">
    <property type="entry name" value="FGGY_N"/>
    <property type="match status" value="1"/>
</dbReference>
<dbReference type="Proteomes" id="UP000189670">
    <property type="component" value="Unassembled WGS sequence"/>
</dbReference>
<dbReference type="SUPFAM" id="SSF53067">
    <property type="entry name" value="Actin-like ATPase domain"/>
    <property type="match status" value="2"/>
</dbReference>
<sequence length="518" mass="57795">MGTSGPKIAIISMKGDIIDNTVESIHLLLKPDGGAEQDPDEWWIAIKRGVHRILASDKVSKDQIVAICCTTQWSGTVPVDKQGNHLMNAIIWMDSRGAPYVRQLTAGWPDLKGYGMWKAMNWIYLTGGIPTHSGKDSIAHILYIKNDHPDIYDQTHQFLEPKDYLNYRLTGEFASSYDAIALHWLTDNRNINKISYSSKLIDWTGLDREKLPDLKASSAILSTILPEVADELGLSRHTKVVMGSPDMHAAAVGSGAVENYKPHLYLGTSSWMTCHVPSKKTDIAQNMASLPSAIPGKYFIAAEQETAGACINHLRDNLLFPDDPLAQESGVPDDFYDRLEKAASSVSPLDQKVLFTPWLYGERTPFDDNLIRAGFYNISLHTRRAHMVRAVFEGVAFNARCLLKGVESFTGQTMDCIHIIGGGAQSDLWCQIHADVLDRVIKQISDPVLANARGAGFIAAIALNELDWDDIGDCIKIQGMFHPDPKYRNHYEAMFDEFMNIYTNNRDMYHRLNDIQGG</sequence>
<dbReference type="AlphaFoldDB" id="A0A1V1PIR6"/>
<evidence type="ECO:0000256" key="2">
    <source>
        <dbReference type="ARBA" id="ARBA00022679"/>
    </source>
</evidence>
<accession>A0A1V1PIR6</accession>
<feature type="domain" description="Carbohydrate kinase FGGY C-terminal" evidence="5">
    <location>
        <begin position="266"/>
        <end position="462"/>
    </location>
</feature>
<evidence type="ECO:0000256" key="3">
    <source>
        <dbReference type="ARBA" id="ARBA00022777"/>
    </source>
</evidence>
<organism evidence="6 7">
    <name type="scientific">Candidatus Magnetoglobus multicellularis str. Araruama</name>
    <dbReference type="NCBI Taxonomy" id="890399"/>
    <lineage>
        <taxon>Bacteria</taxon>
        <taxon>Pseudomonadati</taxon>
        <taxon>Thermodesulfobacteriota</taxon>
        <taxon>Desulfobacteria</taxon>
        <taxon>Desulfobacterales</taxon>
        <taxon>Desulfobacteraceae</taxon>
        <taxon>Candidatus Magnetoglobus</taxon>
    </lineage>
</organism>
<dbReference type="GO" id="GO:0005975">
    <property type="term" value="P:carbohydrate metabolic process"/>
    <property type="evidence" value="ECO:0007669"/>
    <property type="project" value="InterPro"/>
</dbReference>
<dbReference type="InterPro" id="IPR043129">
    <property type="entry name" value="ATPase_NBD"/>
</dbReference>
<keyword evidence="3 6" id="KW-0418">Kinase</keyword>
<feature type="domain" description="Carbohydrate kinase FGGY N-terminal" evidence="4">
    <location>
        <begin position="1"/>
        <end position="253"/>
    </location>
</feature>
<gene>
    <name evidence="6" type="primary">xylB</name>
    <name evidence="6" type="ORF">OMM_06210</name>
</gene>
<evidence type="ECO:0000313" key="7">
    <source>
        <dbReference type="Proteomes" id="UP000189670"/>
    </source>
</evidence>
<dbReference type="PANTHER" id="PTHR43095">
    <property type="entry name" value="SUGAR KINASE"/>
    <property type="match status" value="1"/>
</dbReference>
<comment type="similarity">
    <text evidence="1">Belongs to the FGGY kinase family.</text>
</comment>
<dbReference type="InterPro" id="IPR018484">
    <property type="entry name" value="FGGY_N"/>
</dbReference>
<dbReference type="PIRSF" id="PIRSF000538">
    <property type="entry name" value="GlpK"/>
    <property type="match status" value="1"/>
</dbReference>
<dbReference type="InterPro" id="IPR000577">
    <property type="entry name" value="Carb_kinase_FGGY"/>
</dbReference>
<dbReference type="InterPro" id="IPR050406">
    <property type="entry name" value="FGGY_Carb_Kinase"/>
</dbReference>
<keyword evidence="2" id="KW-0808">Transferase</keyword>